<protein>
    <submittedName>
        <fullName evidence="2">Uncharacterized protein</fullName>
    </submittedName>
</protein>
<dbReference type="Proteomes" id="UP001359559">
    <property type="component" value="Unassembled WGS sequence"/>
</dbReference>
<evidence type="ECO:0000256" key="1">
    <source>
        <dbReference type="SAM" id="Phobius"/>
    </source>
</evidence>
<keyword evidence="1" id="KW-1133">Transmembrane helix</keyword>
<reference evidence="2 3" key="1">
    <citation type="submission" date="2024-01" db="EMBL/GenBank/DDBJ databases">
        <title>The genomes of 5 underutilized Papilionoideae crops provide insights into root nodulation and disease resistance.</title>
        <authorList>
            <person name="Yuan L."/>
        </authorList>
    </citation>
    <scope>NUCLEOTIDE SEQUENCE [LARGE SCALE GENOMIC DNA]</scope>
    <source>
        <strain evidence="2">LY-2023</strain>
        <tissue evidence="2">Leaf</tissue>
    </source>
</reference>
<keyword evidence="3" id="KW-1185">Reference proteome</keyword>
<name>A0AAN9F7G0_CLITE</name>
<proteinExistence type="predicted"/>
<evidence type="ECO:0000313" key="2">
    <source>
        <dbReference type="EMBL" id="KAK7271034.1"/>
    </source>
</evidence>
<accession>A0AAN9F7G0</accession>
<sequence>MRTKEGVEICKSKRVVLAFLGVVIVVPVVTFLILKISHFVFFFLNIPFCTNSFLQFICKTFELSQERNFWILPFFFMLC</sequence>
<feature type="transmembrane region" description="Helical" evidence="1">
    <location>
        <begin position="15"/>
        <end position="34"/>
    </location>
</feature>
<comment type="caution">
    <text evidence="2">The sequence shown here is derived from an EMBL/GenBank/DDBJ whole genome shotgun (WGS) entry which is preliminary data.</text>
</comment>
<organism evidence="2 3">
    <name type="scientific">Clitoria ternatea</name>
    <name type="common">Butterfly pea</name>
    <dbReference type="NCBI Taxonomy" id="43366"/>
    <lineage>
        <taxon>Eukaryota</taxon>
        <taxon>Viridiplantae</taxon>
        <taxon>Streptophyta</taxon>
        <taxon>Embryophyta</taxon>
        <taxon>Tracheophyta</taxon>
        <taxon>Spermatophyta</taxon>
        <taxon>Magnoliopsida</taxon>
        <taxon>eudicotyledons</taxon>
        <taxon>Gunneridae</taxon>
        <taxon>Pentapetalae</taxon>
        <taxon>rosids</taxon>
        <taxon>fabids</taxon>
        <taxon>Fabales</taxon>
        <taxon>Fabaceae</taxon>
        <taxon>Papilionoideae</taxon>
        <taxon>50 kb inversion clade</taxon>
        <taxon>NPAAA clade</taxon>
        <taxon>indigoferoid/millettioid clade</taxon>
        <taxon>Phaseoleae</taxon>
        <taxon>Clitoria</taxon>
    </lineage>
</organism>
<gene>
    <name evidence="2" type="ORF">RJT34_26621</name>
</gene>
<keyword evidence="1" id="KW-0472">Membrane</keyword>
<dbReference type="AlphaFoldDB" id="A0AAN9F7G0"/>
<dbReference type="EMBL" id="JAYKXN010000007">
    <property type="protein sequence ID" value="KAK7271034.1"/>
    <property type="molecule type" value="Genomic_DNA"/>
</dbReference>
<keyword evidence="1" id="KW-0812">Transmembrane</keyword>
<evidence type="ECO:0000313" key="3">
    <source>
        <dbReference type="Proteomes" id="UP001359559"/>
    </source>
</evidence>